<reference evidence="1" key="1">
    <citation type="submission" date="2023-03" db="EMBL/GenBank/DDBJ databases">
        <title>Massive genome expansion in bonnet fungi (Mycena s.s.) driven by repeated elements and novel gene families across ecological guilds.</title>
        <authorList>
            <consortium name="Lawrence Berkeley National Laboratory"/>
            <person name="Harder C.B."/>
            <person name="Miyauchi S."/>
            <person name="Viragh M."/>
            <person name="Kuo A."/>
            <person name="Thoen E."/>
            <person name="Andreopoulos B."/>
            <person name="Lu D."/>
            <person name="Skrede I."/>
            <person name="Drula E."/>
            <person name="Henrissat B."/>
            <person name="Morin E."/>
            <person name="Kohler A."/>
            <person name="Barry K."/>
            <person name="LaButti K."/>
            <person name="Morin E."/>
            <person name="Salamov A."/>
            <person name="Lipzen A."/>
            <person name="Mereny Z."/>
            <person name="Hegedus B."/>
            <person name="Baldrian P."/>
            <person name="Stursova M."/>
            <person name="Weitz H."/>
            <person name="Taylor A."/>
            <person name="Grigoriev I.V."/>
            <person name="Nagy L.G."/>
            <person name="Martin F."/>
            <person name="Kauserud H."/>
        </authorList>
    </citation>
    <scope>NUCLEOTIDE SEQUENCE</scope>
    <source>
        <strain evidence="1">CBHHK002</strain>
    </source>
</reference>
<evidence type="ECO:0000313" key="1">
    <source>
        <dbReference type="EMBL" id="KAJ7336882.1"/>
    </source>
</evidence>
<accession>A0AAD7ELD8</accession>
<dbReference type="Proteomes" id="UP001218218">
    <property type="component" value="Unassembled WGS sequence"/>
</dbReference>
<organism evidence="1 2">
    <name type="scientific">Mycena albidolilacea</name>
    <dbReference type="NCBI Taxonomy" id="1033008"/>
    <lineage>
        <taxon>Eukaryota</taxon>
        <taxon>Fungi</taxon>
        <taxon>Dikarya</taxon>
        <taxon>Basidiomycota</taxon>
        <taxon>Agaricomycotina</taxon>
        <taxon>Agaricomycetes</taxon>
        <taxon>Agaricomycetidae</taxon>
        <taxon>Agaricales</taxon>
        <taxon>Marasmiineae</taxon>
        <taxon>Mycenaceae</taxon>
        <taxon>Mycena</taxon>
    </lineage>
</organism>
<sequence length="232" mass="24909">QVAGSLSTLSRHVRRFSVTKESELSPPLADTMTPIFSQFTNLEALELLSFTLTDKLNNAYCLKLLSFVCTVHAEASAFLESFLNRHQTITNLAFSRGDGPLAPLGPILLPNLTAYIGPSSFVSSFGGASRTIVCVVLLCKAAAALDTIIAIATSEDLSISTILRGVATQLPRIKTVKTMTPRLSRVHGILEIPSLLEHLDSLATLALRIDGGSPDEEREAVKRWGGACKSLC</sequence>
<evidence type="ECO:0000313" key="2">
    <source>
        <dbReference type="Proteomes" id="UP001218218"/>
    </source>
</evidence>
<dbReference type="EMBL" id="JARIHO010000030">
    <property type="protein sequence ID" value="KAJ7336882.1"/>
    <property type="molecule type" value="Genomic_DNA"/>
</dbReference>
<name>A0AAD7ELD8_9AGAR</name>
<dbReference type="AlphaFoldDB" id="A0AAD7ELD8"/>
<feature type="non-terminal residue" evidence="1">
    <location>
        <position position="232"/>
    </location>
</feature>
<proteinExistence type="predicted"/>
<protein>
    <submittedName>
        <fullName evidence="1">Uncharacterized protein</fullName>
    </submittedName>
</protein>
<keyword evidence="2" id="KW-1185">Reference proteome</keyword>
<gene>
    <name evidence="1" type="ORF">DFH08DRAFT_1018034</name>
</gene>
<comment type="caution">
    <text evidence="1">The sequence shown here is derived from an EMBL/GenBank/DDBJ whole genome shotgun (WGS) entry which is preliminary data.</text>
</comment>